<keyword evidence="5" id="KW-0378">Hydrolase</keyword>
<dbReference type="Pfam" id="PF02099">
    <property type="entry name" value="Josephin"/>
    <property type="match status" value="1"/>
</dbReference>
<dbReference type="SMART" id="SM01246">
    <property type="entry name" value="Josephin"/>
    <property type="match status" value="1"/>
</dbReference>
<evidence type="ECO:0000256" key="3">
    <source>
        <dbReference type="ARBA" id="ARBA00022670"/>
    </source>
</evidence>
<gene>
    <name evidence="8" type="ORF">ASTO00021_LOCUS10913</name>
</gene>
<dbReference type="GO" id="GO:0016579">
    <property type="term" value="P:protein deubiquitination"/>
    <property type="evidence" value="ECO:0007669"/>
    <property type="project" value="InterPro"/>
</dbReference>
<accession>A0A7S3PIZ1</accession>
<dbReference type="InterPro" id="IPR040053">
    <property type="entry name" value="JOSD1/2"/>
</dbReference>
<dbReference type="EMBL" id="HBIN01014425">
    <property type="protein sequence ID" value="CAE0440783.1"/>
    <property type="molecule type" value="Transcribed_RNA"/>
</dbReference>
<evidence type="ECO:0000256" key="5">
    <source>
        <dbReference type="ARBA" id="ARBA00022801"/>
    </source>
</evidence>
<dbReference type="GO" id="GO:0004843">
    <property type="term" value="F:cysteine-type deubiquitinase activity"/>
    <property type="evidence" value="ECO:0007669"/>
    <property type="project" value="UniProtKB-EC"/>
</dbReference>
<comment type="caution">
    <text evidence="6">Lacks conserved residue(s) required for the propagation of feature annotation.</text>
</comment>
<protein>
    <recommendedName>
        <fullName evidence="2">ubiquitinyl hydrolase 1</fullName>
        <ecNumber evidence="2">3.4.19.12</ecNumber>
    </recommendedName>
</protein>
<proteinExistence type="predicted"/>
<dbReference type="PANTHER" id="PTHR13291:SF0">
    <property type="entry name" value="JOSEPHIN-LIKE PROTEIN"/>
    <property type="match status" value="1"/>
</dbReference>
<evidence type="ECO:0000313" key="8">
    <source>
        <dbReference type="EMBL" id="CAE0440783.1"/>
    </source>
</evidence>
<dbReference type="AlphaFoldDB" id="A0A7S3PIZ1"/>
<organism evidence="8">
    <name type="scientific">Aplanochytrium stocchinoi</name>
    <dbReference type="NCBI Taxonomy" id="215587"/>
    <lineage>
        <taxon>Eukaryota</taxon>
        <taxon>Sar</taxon>
        <taxon>Stramenopiles</taxon>
        <taxon>Bigyra</taxon>
        <taxon>Labyrinthulomycetes</taxon>
        <taxon>Thraustochytrida</taxon>
        <taxon>Thraustochytriidae</taxon>
        <taxon>Aplanochytrium</taxon>
    </lineage>
</organism>
<name>A0A7S3PIZ1_9STRA</name>
<dbReference type="InterPro" id="IPR006155">
    <property type="entry name" value="Josephin"/>
</dbReference>
<keyword evidence="3" id="KW-0645">Protease</keyword>
<dbReference type="Gene3D" id="3.90.70.40">
    <property type="match status" value="1"/>
</dbReference>
<dbReference type="GO" id="GO:0006508">
    <property type="term" value="P:proteolysis"/>
    <property type="evidence" value="ECO:0007669"/>
    <property type="project" value="UniProtKB-KW"/>
</dbReference>
<evidence type="ECO:0000256" key="6">
    <source>
        <dbReference type="PROSITE-ProRule" id="PRU00331"/>
    </source>
</evidence>
<sequence length="230" mass="26438">MYEKQKYIHEQQRLQLCGLHTVNNLLQLSTESSEDRAATKKELDEIADDLALAEQNLYAEDPLIPRVASLSLTGLLRSRHRTPVFGNYSIEVLETALQRRGFKTSWIDVDKHLNCFESVTDDHETEIVESEEEEGKIIGYIVNVKSRNLLSRLFFGRHWYAVRKQRKDESLASDSHEQDVNVNSSDQEWIVLDSKSSEAFVLHSTQELYKHLISQVNSIDGQVFVVTSTE</sequence>
<evidence type="ECO:0000256" key="2">
    <source>
        <dbReference type="ARBA" id="ARBA00012759"/>
    </source>
</evidence>
<reference evidence="8" key="1">
    <citation type="submission" date="2021-01" db="EMBL/GenBank/DDBJ databases">
        <authorList>
            <person name="Corre E."/>
            <person name="Pelletier E."/>
            <person name="Niang G."/>
            <person name="Scheremetjew M."/>
            <person name="Finn R."/>
            <person name="Kale V."/>
            <person name="Holt S."/>
            <person name="Cochrane G."/>
            <person name="Meng A."/>
            <person name="Brown T."/>
            <person name="Cohen L."/>
        </authorList>
    </citation>
    <scope>NUCLEOTIDE SEQUENCE</scope>
    <source>
        <strain evidence="8">GSBS06</strain>
    </source>
</reference>
<dbReference type="EC" id="3.4.19.12" evidence="2"/>
<keyword evidence="4" id="KW-0833">Ubl conjugation pathway</keyword>
<dbReference type="PANTHER" id="PTHR13291">
    <property type="entry name" value="JOSEPHIN 1, 2"/>
    <property type="match status" value="1"/>
</dbReference>
<feature type="domain" description="Josephin" evidence="7">
    <location>
        <begin position="4"/>
        <end position="230"/>
    </location>
</feature>
<evidence type="ECO:0000259" key="7">
    <source>
        <dbReference type="PROSITE" id="PS50957"/>
    </source>
</evidence>
<comment type="catalytic activity">
    <reaction evidence="1">
        <text>Thiol-dependent hydrolysis of ester, thioester, amide, peptide and isopeptide bonds formed by the C-terminal Gly of ubiquitin (a 76-residue protein attached to proteins as an intracellular targeting signal).</text>
        <dbReference type="EC" id="3.4.19.12"/>
    </reaction>
</comment>
<evidence type="ECO:0000256" key="4">
    <source>
        <dbReference type="ARBA" id="ARBA00022786"/>
    </source>
</evidence>
<dbReference type="PROSITE" id="PS50957">
    <property type="entry name" value="JOSEPHIN"/>
    <property type="match status" value="1"/>
</dbReference>
<evidence type="ECO:0000256" key="1">
    <source>
        <dbReference type="ARBA" id="ARBA00000707"/>
    </source>
</evidence>